<evidence type="ECO:0000256" key="2">
    <source>
        <dbReference type="PROSITE-ProRule" id="PRU01161"/>
    </source>
</evidence>
<dbReference type="Proteomes" id="UP000216147">
    <property type="component" value="Unassembled WGS sequence"/>
</dbReference>
<feature type="transmembrane region" description="Helical" evidence="3">
    <location>
        <begin position="90"/>
        <end position="112"/>
    </location>
</feature>
<dbReference type="InterPro" id="IPR002641">
    <property type="entry name" value="PNPLA_dom"/>
</dbReference>
<dbReference type="SUPFAM" id="SSF52151">
    <property type="entry name" value="FabD/lysophospholipase-like"/>
    <property type="match status" value="1"/>
</dbReference>
<dbReference type="Pfam" id="PF01734">
    <property type="entry name" value="Patatin"/>
    <property type="match status" value="1"/>
</dbReference>
<evidence type="ECO:0000313" key="6">
    <source>
        <dbReference type="Proteomes" id="UP000216147"/>
    </source>
</evidence>
<dbReference type="AlphaFoldDB" id="A0A258HE89"/>
<feature type="short sequence motif" description="GXSXG" evidence="2">
    <location>
        <begin position="95"/>
        <end position="99"/>
    </location>
</feature>
<evidence type="ECO:0000256" key="3">
    <source>
        <dbReference type="SAM" id="Phobius"/>
    </source>
</evidence>
<keyword evidence="2" id="KW-0442">Lipid degradation</keyword>
<proteinExistence type="predicted"/>
<dbReference type="GO" id="GO:0016042">
    <property type="term" value="P:lipid catabolic process"/>
    <property type="evidence" value="ECO:0007669"/>
    <property type="project" value="UniProtKB-UniRule"/>
</dbReference>
<feature type="active site" description="Nucleophile" evidence="2">
    <location>
        <position position="97"/>
    </location>
</feature>
<protein>
    <submittedName>
        <fullName evidence="5">Patatin</fullName>
    </submittedName>
</protein>
<evidence type="ECO:0000259" key="4">
    <source>
        <dbReference type="PROSITE" id="PS51635"/>
    </source>
</evidence>
<keyword evidence="3" id="KW-1133">Transmembrane helix</keyword>
<name>A0A258HE89_9CAUL</name>
<keyword evidence="3" id="KW-0812">Transmembrane</keyword>
<accession>A0A258HE89</accession>
<keyword evidence="3" id="KW-0472">Membrane</keyword>
<dbReference type="PROSITE" id="PS51635">
    <property type="entry name" value="PNPLA"/>
    <property type="match status" value="1"/>
</dbReference>
<keyword evidence="1 2" id="KW-0443">Lipid metabolism</keyword>
<comment type="caution">
    <text evidence="5">The sequence shown here is derived from an EMBL/GenBank/DDBJ whole genome shotgun (WGS) entry which is preliminary data.</text>
</comment>
<feature type="transmembrane region" description="Helical" evidence="3">
    <location>
        <begin position="59"/>
        <end position="78"/>
    </location>
</feature>
<feature type="short sequence motif" description="DGA/G" evidence="2">
    <location>
        <begin position="244"/>
        <end position="246"/>
    </location>
</feature>
<dbReference type="GO" id="GO:0016787">
    <property type="term" value="F:hydrolase activity"/>
    <property type="evidence" value="ECO:0007669"/>
    <property type="project" value="UniProtKB-UniRule"/>
</dbReference>
<dbReference type="InterPro" id="IPR016035">
    <property type="entry name" value="Acyl_Trfase/lysoPLipase"/>
</dbReference>
<dbReference type="Gene3D" id="3.40.1090.10">
    <property type="entry name" value="Cytosolic phospholipase A2 catalytic domain"/>
    <property type="match status" value="1"/>
</dbReference>
<evidence type="ECO:0000256" key="1">
    <source>
        <dbReference type="ARBA" id="ARBA00023098"/>
    </source>
</evidence>
<reference evidence="5 6" key="1">
    <citation type="submission" date="2017-03" db="EMBL/GenBank/DDBJ databases">
        <title>Lifting the veil on microbial sulfur biogeochemistry in mining wastewaters.</title>
        <authorList>
            <person name="Kantor R.S."/>
            <person name="Colenbrander Nelson T."/>
            <person name="Marshall S."/>
            <person name="Bennett D."/>
            <person name="Apte S."/>
            <person name="Camacho D."/>
            <person name="Thomas B.C."/>
            <person name="Warren L.A."/>
            <person name="Banfield J.F."/>
        </authorList>
    </citation>
    <scope>NUCLEOTIDE SEQUENCE [LARGE SCALE GENOMIC DNA]</scope>
    <source>
        <strain evidence="5">32-68-21</strain>
    </source>
</reference>
<organism evidence="5 6">
    <name type="scientific">Brevundimonas subvibrioides</name>
    <dbReference type="NCBI Taxonomy" id="74313"/>
    <lineage>
        <taxon>Bacteria</taxon>
        <taxon>Pseudomonadati</taxon>
        <taxon>Pseudomonadota</taxon>
        <taxon>Alphaproteobacteria</taxon>
        <taxon>Caulobacterales</taxon>
        <taxon>Caulobacteraceae</taxon>
        <taxon>Brevundimonas</taxon>
    </lineage>
</organism>
<comment type="caution">
    <text evidence="2">Lacks conserved residue(s) required for the propagation of feature annotation.</text>
</comment>
<sequence length="387" mass="40665">MTDAPTRSFLRRKRDLADDPGQPVGFKDVRLTAQEAEHGLASAMDRIAAPRAPWSRVPFNVLAISGGAAGGAYGAGLLVGLSRAGRRPEFALVTGVSTGALIAPFAFLGPAWDGRLQDAYTGGHAASLFALRRATPGLEPGLFRAAALDGLIAPFIDAPLLEAVAAAHAEGRRLFVATTDLDRQRACIWDLGAIASQMREAGEANAITLFRQILAASASLPGVFPPRMIACRSGGRVYEEMHVDGGVAAPLFVLPDALLRLKGAGRRMRGGRVYVIANTILEPAPLATASNVPTILLRSFDTMLQFSYRQAISVTATFCAGAGLPLAVASIPDTAGHGVMLKFDTRSMTRLFDAAASRARDGEVWAAGSEAPETVAGLLAKTFRFGD</sequence>
<feature type="domain" description="PNPLA" evidence="4">
    <location>
        <begin position="62"/>
        <end position="260"/>
    </location>
</feature>
<evidence type="ECO:0000313" key="5">
    <source>
        <dbReference type="EMBL" id="OYX55049.1"/>
    </source>
</evidence>
<keyword evidence="2" id="KW-0378">Hydrolase</keyword>
<feature type="active site" description="Proton acceptor" evidence="2">
    <location>
        <position position="244"/>
    </location>
</feature>
<dbReference type="EMBL" id="NCEQ01000017">
    <property type="protein sequence ID" value="OYX55049.1"/>
    <property type="molecule type" value="Genomic_DNA"/>
</dbReference>
<gene>
    <name evidence="5" type="ORF">B7Y86_14685</name>
</gene>